<evidence type="ECO:0000313" key="2">
    <source>
        <dbReference type="Proteomes" id="UP000886611"/>
    </source>
</evidence>
<proteinExistence type="predicted"/>
<keyword evidence="2" id="KW-1185">Reference proteome</keyword>
<sequence length="238" mass="25722">MPTGGVLPKARILLIGQVGVGKSSFVQSASLALGSSYQTMPGSAQYKSHQVKDTDGTALKFILSECRGLEPVGSGGIRTEDVANILKGHVGVSFQFKALQPGHNGKGFKRNPLLADKVHCLVYVLEAATVGDISQSLQKKIKAIQEQADELGIPELVLLTKVDEACPAVQEKVTEIYWSKSISEKTQLVAELLDIPISHILPVKNHPRSRSDPSIDILVLTALYRMLHSADSFLEDLN</sequence>
<reference evidence="1 2" key="1">
    <citation type="journal article" date="2021" name="Cell">
        <title>Tracing the genetic footprints of vertebrate landing in non-teleost ray-finned fishes.</title>
        <authorList>
            <person name="Bi X."/>
            <person name="Wang K."/>
            <person name="Yang L."/>
            <person name="Pan H."/>
            <person name="Jiang H."/>
            <person name="Wei Q."/>
            <person name="Fang M."/>
            <person name="Yu H."/>
            <person name="Zhu C."/>
            <person name="Cai Y."/>
            <person name="He Y."/>
            <person name="Gan X."/>
            <person name="Zeng H."/>
            <person name="Yu D."/>
            <person name="Zhu Y."/>
            <person name="Jiang H."/>
            <person name="Qiu Q."/>
            <person name="Yang H."/>
            <person name="Zhang Y.E."/>
            <person name="Wang W."/>
            <person name="Zhu M."/>
            <person name="He S."/>
            <person name="Zhang G."/>
        </authorList>
    </citation>
    <scope>NUCLEOTIDE SEQUENCE [LARGE SCALE GENOMIC DNA]</scope>
    <source>
        <strain evidence="1">Bchr_013</strain>
    </source>
</reference>
<gene>
    <name evidence="1" type="primary">Ifi44l_9</name>
    <name evidence="1" type="ORF">GTO96_0009011</name>
</gene>
<dbReference type="SUPFAM" id="SSF52540">
    <property type="entry name" value="P-loop containing nucleoside triphosphate hydrolases"/>
    <property type="match status" value="1"/>
</dbReference>
<dbReference type="GO" id="GO:0016887">
    <property type="term" value="F:ATP hydrolysis activity"/>
    <property type="evidence" value="ECO:0007669"/>
    <property type="project" value="InterPro"/>
</dbReference>
<dbReference type="Gene3D" id="3.40.50.300">
    <property type="entry name" value="P-loop containing nucleotide triphosphate hydrolases"/>
    <property type="match status" value="1"/>
</dbReference>
<dbReference type="GO" id="GO:0006955">
    <property type="term" value="P:immune response"/>
    <property type="evidence" value="ECO:0007669"/>
    <property type="project" value="TreeGrafter"/>
</dbReference>
<dbReference type="GO" id="GO:0005524">
    <property type="term" value="F:ATP binding"/>
    <property type="evidence" value="ECO:0007669"/>
    <property type="project" value="InterPro"/>
</dbReference>
<dbReference type="InterPro" id="IPR011704">
    <property type="entry name" value="ATPase_dyneun-rel_AAA"/>
</dbReference>
<dbReference type="EMBL" id="JAATIS010004524">
    <property type="protein sequence ID" value="KAG2461773.1"/>
    <property type="molecule type" value="Genomic_DNA"/>
</dbReference>
<name>A0A8X8BL30_POLSE</name>
<feature type="non-terminal residue" evidence="1">
    <location>
        <position position="1"/>
    </location>
</feature>
<protein>
    <submittedName>
        <fullName evidence="1">IF44L protein</fullName>
    </submittedName>
</protein>
<evidence type="ECO:0000313" key="1">
    <source>
        <dbReference type="EMBL" id="KAG2461773.1"/>
    </source>
</evidence>
<dbReference type="Proteomes" id="UP000886611">
    <property type="component" value="Unassembled WGS sequence"/>
</dbReference>
<dbReference type="InterPro" id="IPR027417">
    <property type="entry name" value="P-loop_NTPase"/>
</dbReference>
<feature type="non-terminal residue" evidence="1">
    <location>
        <position position="238"/>
    </location>
</feature>
<dbReference type="PANTHER" id="PTHR14241:SF32">
    <property type="entry name" value="VWFA DOMAIN-CONTAINING PROTEIN-RELATED"/>
    <property type="match status" value="1"/>
</dbReference>
<dbReference type="PANTHER" id="PTHR14241">
    <property type="entry name" value="INTERFERON-INDUCED PROTEIN 44"/>
    <property type="match status" value="1"/>
</dbReference>
<dbReference type="AlphaFoldDB" id="A0A8X8BL30"/>
<dbReference type="Pfam" id="PF07728">
    <property type="entry name" value="AAA_5"/>
    <property type="match status" value="1"/>
</dbReference>
<comment type="caution">
    <text evidence="1">The sequence shown here is derived from an EMBL/GenBank/DDBJ whole genome shotgun (WGS) entry which is preliminary data.</text>
</comment>
<accession>A0A8X8BL30</accession>
<organism evidence="1 2">
    <name type="scientific">Polypterus senegalus</name>
    <name type="common">Senegal bichir</name>
    <dbReference type="NCBI Taxonomy" id="55291"/>
    <lineage>
        <taxon>Eukaryota</taxon>
        <taxon>Metazoa</taxon>
        <taxon>Chordata</taxon>
        <taxon>Craniata</taxon>
        <taxon>Vertebrata</taxon>
        <taxon>Euteleostomi</taxon>
        <taxon>Actinopterygii</taxon>
        <taxon>Polypteriformes</taxon>
        <taxon>Polypteridae</taxon>
        <taxon>Polypterus</taxon>
    </lineage>
</organism>